<proteinExistence type="predicted"/>
<evidence type="ECO:0000313" key="1">
    <source>
        <dbReference type="EMBL" id="QSX17499.1"/>
    </source>
</evidence>
<dbReference type="AlphaFoldDB" id="A0A1T0ADW2"/>
<dbReference type="Proteomes" id="UP000662736">
    <property type="component" value="Chromosome"/>
</dbReference>
<evidence type="ECO:0000313" key="2">
    <source>
        <dbReference type="Proteomes" id="UP000662736"/>
    </source>
</evidence>
<sequence length="172" mass="18893">MSAIIHQVDNANVYLNGVSFIGKAKSVKLPEFNPVMVEHKNLGLVGTINLPSGVEALEGEIVWDGYYPEAMAIALNPFKTAQLMVRGNVRVFNATGRAAEVPLVVIINGSFSKIGNGEYKQNEAAEYAMTYKAHSIKATIDGKEVLYYNAFTNEYRVASEDVLSQYRKNVGQ</sequence>
<organism evidence="1 2">
    <name type="scientific">Glaesserella parasuis</name>
    <name type="common">Haemophilus parasuis</name>
    <dbReference type="NCBI Taxonomy" id="738"/>
    <lineage>
        <taxon>Bacteria</taxon>
        <taxon>Pseudomonadati</taxon>
        <taxon>Pseudomonadota</taxon>
        <taxon>Gammaproteobacteria</taxon>
        <taxon>Pasteurellales</taxon>
        <taxon>Pasteurellaceae</taxon>
        <taxon>Glaesserella</taxon>
    </lineage>
</organism>
<accession>A0A1T0ADW2</accession>
<dbReference type="EMBL" id="CP071491">
    <property type="protein sequence ID" value="QSX17499.1"/>
    <property type="molecule type" value="Genomic_DNA"/>
</dbReference>
<protein>
    <submittedName>
        <fullName evidence="1">Phage major tail tube protein</fullName>
    </submittedName>
</protein>
<name>A0A1T0ADW2_GLAPU</name>
<gene>
    <name evidence="1" type="ORF">J1G54_02810</name>
</gene>
<dbReference type="NCBIfam" id="TIGR01611">
    <property type="entry name" value="tail_tube"/>
    <property type="match status" value="1"/>
</dbReference>
<dbReference type="InterPro" id="IPR006498">
    <property type="entry name" value="Tail_tube"/>
</dbReference>
<dbReference type="RefSeq" id="WP_078208202.1">
    <property type="nucleotide sequence ID" value="NZ_CBCRUP010000014.1"/>
</dbReference>
<dbReference type="Pfam" id="PF04985">
    <property type="entry name" value="Phage_tube"/>
    <property type="match status" value="1"/>
</dbReference>
<reference evidence="1" key="1">
    <citation type="submission" date="2021-03" db="EMBL/GenBank/DDBJ databases">
        <title>Characterization of a novel Integrative Conjugative Element in Glaesserella parasuis.</title>
        <authorList>
            <person name="Hu G."/>
            <person name="Sun H."/>
        </authorList>
    </citation>
    <scope>NUCLEOTIDE SEQUENCE</scope>
    <source>
        <strain evidence="1">GHP1807</strain>
    </source>
</reference>